<evidence type="ECO:0000313" key="5">
    <source>
        <dbReference type="Proteomes" id="UP000014074"/>
    </source>
</evidence>
<evidence type="ECO:0000259" key="3">
    <source>
        <dbReference type="SMART" id="SM00829"/>
    </source>
</evidence>
<dbReference type="RefSeq" id="XP_007911415.1">
    <property type="nucleotide sequence ID" value="XM_007913224.1"/>
</dbReference>
<keyword evidence="2" id="KW-0560">Oxidoreductase</keyword>
<dbReference type="InterPro" id="IPR020843">
    <property type="entry name" value="ER"/>
</dbReference>
<evidence type="ECO:0000256" key="1">
    <source>
        <dbReference type="ARBA" id="ARBA00008072"/>
    </source>
</evidence>
<comment type="similarity">
    <text evidence="1">Belongs to the zinc-containing alcohol dehydrogenase family.</text>
</comment>
<dbReference type="PANTHER" id="PTHR45348:SF3">
    <property type="entry name" value="ENOYL REDUCTASE (ER) DOMAIN-CONTAINING PROTEIN"/>
    <property type="match status" value="1"/>
</dbReference>
<dbReference type="InterPro" id="IPR047122">
    <property type="entry name" value="Trans-enoyl_RdTase-like"/>
</dbReference>
<sequence>MATKPDNETAQLQLFQKGGPLRIVKIPIPTLSPGQVLVCQQVVALNGLDCKQRDLGILISKWPYILGVEGAGIVEAVGPRVNHLQPGDEVTAWMAGREIGEDWGGAYQEHVVMPEWAVARKPKNISLVEAASLPVVSDIKTASPGGRGVDMIIDCVSAGASQTDICDVLDPSGSKKYASLMTGVDVPVPQDVTKFDVIGSSLVKLQDREAIVQALARLVEEDKYKLPVPVRVVGHGLEQLPSVMDEVMSVSCEKLVVTL</sequence>
<dbReference type="SMART" id="SM00829">
    <property type="entry name" value="PKS_ER"/>
    <property type="match status" value="1"/>
</dbReference>
<dbReference type="Gene3D" id="3.40.50.720">
    <property type="entry name" value="NAD(P)-binding Rossmann-like Domain"/>
    <property type="match status" value="1"/>
</dbReference>
<dbReference type="GeneID" id="19326942"/>
<dbReference type="Pfam" id="PF08240">
    <property type="entry name" value="ADH_N"/>
    <property type="match status" value="1"/>
</dbReference>
<dbReference type="AlphaFoldDB" id="R8BX84"/>
<organism evidence="4 5">
    <name type="scientific">Phaeoacremonium minimum (strain UCR-PA7)</name>
    <name type="common">Esca disease fungus</name>
    <name type="synonym">Togninia minima</name>
    <dbReference type="NCBI Taxonomy" id="1286976"/>
    <lineage>
        <taxon>Eukaryota</taxon>
        <taxon>Fungi</taxon>
        <taxon>Dikarya</taxon>
        <taxon>Ascomycota</taxon>
        <taxon>Pezizomycotina</taxon>
        <taxon>Sordariomycetes</taxon>
        <taxon>Sordariomycetidae</taxon>
        <taxon>Togniniales</taxon>
        <taxon>Togniniaceae</taxon>
        <taxon>Phaeoacremonium</taxon>
    </lineage>
</organism>
<dbReference type="InterPro" id="IPR013154">
    <property type="entry name" value="ADH-like_N"/>
</dbReference>
<dbReference type="KEGG" id="tmn:UCRPA7_630"/>
<dbReference type="GO" id="GO:0016651">
    <property type="term" value="F:oxidoreductase activity, acting on NAD(P)H"/>
    <property type="evidence" value="ECO:0007669"/>
    <property type="project" value="InterPro"/>
</dbReference>
<accession>R8BX84</accession>
<dbReference type="Gene3D" id="3.90.180.10">
    <property type="entry name" value="Medium-chain alcohol dehydrogenases, catalytic domain"/>
    <property type="match status" value="2"/>
</dbReference>
<dbReference type="PANTHER" id="PTHR45348">
    <property type="entry name" value="HYPOTHETICAL OXIDOREDUCTASE (EUROFUNG)"/>
    <property type="match status" value="1"/>
</dbReference>
<dbReference type="EMBL" id="KB932812">
    <property type="protein sequence ID" value="EOO03968.1"/>
    <property type="molecule type" value="Genomic_DNA"/>
</dbReference>
<dbReference type="Proteomes" id="UP000014074">
    <property type="component" value="Unassembled WGS sequence"/>
</dbReference>
<protein>
    <submittedName>
        <fullName evidence="4">Putative zn-dependent nadph:quinone reductase protein</fullName>
    </submittedName>
</protein>
<dbReference type="OrthoDB" id="48317at2759"/>
<dbReference type="InterPro" id="IPR011032">
    <property type="entry name" value="GroES-like_sf"/>
</dbReference>
<reference evidence="5" key="1">
    <citation type="journal article" date="2013" name="Genome Announc.">
        <title>Draft genome sequence of the ascomycete Phaeoacremonium aleophilum strain UCR-PA7, a causal agent of the esca disease complex in grapevines.</title>
        <authorList>
            <person name="Blanco-Ulate B."/>
            <person name="Rolshausen P."/>
            <person name="Cantu D."/>
        </authorList>
    </citation>
    <scope>NUCLEOTIDE SEQUENCE [LARGE SCALE GENOMIC DNA]</scope>
    <source>
        <strain evidence="5">UCR-PA7</strain>
    </source>
</reference>
<gene>
    <name evidence="4" type="ORF">UCRPA7_630</name>
</gene>
<feature type="domain" description="Enoyl reductase (ER)" evidence="3">
    <location>
        <begin position="18"/>
        <end position="257"/>
    </location>
</feature>
<evidence type="ECO:0000313" key="4">
    <source>
        <dbReference type="EMBL" id="EOO03968.1"/>
    </source>
</evidence>
<dbReference type="eggNOG" id="KOG1198">
    <property type="taxonomic scope" value="Eukaryota"/>
</dbReference>
<proteinExistence type="inferred from homology"/>
<evidence type="ECO:0000256" key="2">
    <source>
        <dbReference type="ARBA" id="ARBA00023002"/>
    </source>
</evidence>
<name>R8BX84_PHAM7</name>
<dbReference type="SUPFAM" id="SSF50129">
    <property type="entry name" value="GroES-like"/>
    <property type="match status" value="1"/>
</dbReference>
<keyword evidence="5" id="KW-1185">Reference proteome</keyword>
<dbReference type="HOGENOM" id="CLU_026673_16_5_1"/>